<accession>A0A810PP27</accession>
<feature type="transmembrane region" description="Helical" evidence="1">
    <location>
        <begin position="34"/>
        <end position="51"/>
    </location>
</feature>
<dbReference type="PANTHER" id="PTHR36111:SF2">
    <property type="entry name" value="INNER MEMBRANE PROTEIN"/>
    <property type="match status" value="1"/>
</dbReference>
<feature type="transmembrane region" description="Helical" evidence="1">
    <location>
        <begin position="6"/>
        <end position="27"/>
    </location>
</feature>
<dbReference type="KEGG" id="vfa:MM35RIKEN_07610"/>
<dbReference type="AlphaFoldDB" id="A0A810PP27"/>
<proteinExistence type="predicted"/>
<keyword evidence="3" id="KW-1185">Reference proteome</keyword>
<evidence type="ECO:0000313" key="2">
    <source>
        <dbReference type="EMBL" id="BCK78569.1"/>
    </source>
</evidence>
<gene>
    <name evidence="2" type="ORF">MM35RIKEN_07610</name>
</gene>
<feature type="transmembrane region" description="Helical" evidence="1">
    <location>
        <begin position="139"/>
        <end position="161"/>
    </location>
</feature>
<dbReference type="Proteomes" id="UP000681343">
    <property type="component" value="Chromosome"/>
</dbReference>
<evidence type="ECO:0000313" key="3">
    <source>
        <dbReference type="Proteomes" id="UP000681343"/>
    </source>
</evidence>
<feature type="transmembrane region" description="Helical" evidence="1">
    <location>
        <begin position="168"/>
        <end position="196"/>
    </location>
</feature>
<keyword evidence="1" id="KW-0812">Transmembrane</keyword>
<feature type="transmembrane region" description="Helical" evidence="1">
    <location>
        <begin position="57"/>
        <end position="76"/>
    </location>
</feature>
<sequence>MILLGAIVNSAAILVCGAVGLFAGKLLSPRIQKAVTSALALLVMSVAIPGIDDSQKPLVPIFSMVLGVLIGELLDLDKAVNRFGDWLQRKTGSRGRITEGFVTGTMVFVIGAMSIMGSLSSGLSGDHTILYSKSVLDGVSALIFASTMGVGVLLSSVPLFLWQGGIALLAALLSPYLAADVVAEINAVGSLLIMAISLNMLGVTKIRVLNLVPAMLLPILLCRFL</sequence>
<organism evidence="2 3">
    <name type="scientific">Vescimonas fastidiosa</name>
    <dbReference type="NCBI Taxonomy" id="2714353"/>
    <lineage>
        <taxon>Bacteria</taxon>
        <taxon>Bacillati</taxon>
        <taxon>Bacillota</taxon>
        <taxon>Clostridia</taxon>
        <taxon>Eubacteriales</taxon>
        <taxon>Oscillospiraceae</taxon>
        <taxon>Vescimonas</taxon>
    </lineage>
</organism>
<dbReference type="RefSeq" id="WP_212819469.1">
    <property type="nucleotide sequence ID" value="NZ_AP023415.1"/>
</dbReference>
<name>A0A810PP27_9FIRM</name>
<protein>
    <submittedName>
        <fullName evidence="2">Membrane protein</fullName>
    </submittedName>
</protein>
<dbReference type="PANTHER" id="PTHR36111">
    <property type="entry name" value="INNER MEMBRANE PROTEIN-RELATED"/>
    <property type="match status" value="1"/>
</dbReference>
<evidence type="ECO:0000256" key="1">
    <source>
        <dbReference type="SAM" id="Phobius"/>
    </source>
</evidence>
<dbReference type="EMBL" id="AP023415">
    <property type="protein sequence ID" value="BCK78569.1"/>
    <property type="molecule type" value="Genomic_DNA"/>
</dbReference>
<feature type="transmembrane region" description="Helical" evidence="1">
    <location>
        <begin position="97"/>
        <end position="119"/>
    </location>
</feature>
<reference evidence="2" key="1">
    <citation type="submission" date="2020-09" db="EMBL/GenBank/DDBJ databases">
        <title>New species isolated from human feces.</title>
        <authorList>
            <person name="Kitahara M."/>
            <person name="Shigeno Y."/>
            <person name="Shime M."/>
            <person name="Matsumoto Y."/>
            <person name="Nakamura S."/>
            <person name="Motooka D."/>
            <person name="Fukuoka S."/>
            <person name="Nishikawa H."/>
            <person name="Benno Y."/>
        </authorList>
    </citation>
    <scope>NUCLEOTIDE SEQUENCE</scope>
    <source>
        <strain evidence="2">MM35</strain>
    </source>
</reference>
<keyword evidence="1" id="KW-1133">Transmembrane helix</keyword>
<keyword evidence="1" id="KW-0472">Membrane</keyword>
<dbReference type="InterPro" id="IPR007563">
    <property type="entry name" value="DUF554"/>
</dbReference>
<dbReference type="Pfam" id="PF04474">
    <property type="entry name" value="DUF554"/>
    <property type="match status" value="1"/>
</dbReference>